<dbReference type="PROSITE" id="PS51118">
    <property type="entry name" value="HTH_HXLR"/>
    <property type="match status" value="1"/>
</dbReference>
<keyword evidence="8" id="KW-1185">Reference proteome</keyword>
<dbReference type="PANTHER" id="PTHR33204">
    <property type="entry name" value="TRANSCRIPTIONAL REGULATOR, MARR FAMILY"/>
    <property type="match status" value="1"/>
</dbReference>
<dbReference type="RefSeq" id="WP_074674233.1">
    <property type="nucleotide sequence ID" value="NZ_FNTB01000001.1"/>
</dbReference>
<reference evidence="6 7" key="1">
    <citation type="submission" date="2016-10" db="EMBL/GenBank/DDBJ databases">
        <authorList>
            <person name="de Groot N.N."/>
        </authorList>
    </citation>
    <scope>NUCLEOTIDE SEQUENCE [LARGE SCALE GENOMIC DNA]</scope>
    <source>
        <strain evidence="6 7">MAR_2009_71</strain>
    </source>
</reference>
<keyword evidence="1" id="KW-0805">Transcription regulation</keyword>
<dbReference type="AlphaFoldDB" id="A0A1H4TGC0"/>
<dbReference type="InterPro" id="IPR002577">
    <property type="entry name" value="HTH_HxlR"/>
</dbReference>
<dbReference type="EMBL" id="FNTB01000001">
    <property type="protein sequence ID" value="SEC55492.1"/>
    <property type="molecule type" value="Genomic_DNA"/>
</dbReference>
<dbReference type="EMBL" id="LT629754">
    <property type="protein sequence ID" value="SDS24271.1"/>
    <property type="molecule type" value="Genomic_DNA"/>
</dbReference>
<evidence type="ECO:0000256" key="2">
    <source>
        <dbReference type="ARBA" id="ARBA00023125"/>
    </source>
</evidence>
<reference evidence="5 8" key="2">
    <citation type="submission" date="2016-10" db="EMBL/GenBank/DDBJ databases">
        <authorList>
            <person name="Varghese N."/>
            <person name="Submissions S."/>
        </authorList>
    </citation>
    <scope>NUCLEOTIDE SEQUENCE [LARGE SCALE GENOMIC DNA]</scope>
    <source>
        <strain evidence="5 8">MAR_2009_60</strain>
    </source>
</reference>
<dbReference type="Proteomes" id="UP000199574">
    <property type="component" value="Chromosome I"/>
</dbReference>
<dbReference type="InterPro" id="IPR036388">
    <property type="entry name" value="WH-like_DNA-bd_sf"/>
</dbReference>
<protein>
    <submittedName>
        <fullName evidence="5 6">Transcriptional regulator, HxlR family</fullName>
    </submittedName>
</protein>
<evidence type="ECO:0000313" key="6">
    <source>
        <dbReference type="EMBL" id="SEC55492.1"/>
    </source>
</evidence>
<accession>A0A1H4TGC0</accession>
<dbReference type="Gene3D" id="1.10.10.10">
    <property type="entry name" value="Winged helix-like DNA-binding domain superfamily/Winged helix DNA-binding domain"/>
    <property type="match status" value="1"/>
</dbReference>
<evidence type="ECO:0000313" key="7">
    <source>
        <dbReference type="Proteomes" id="UP000183038"/>
    </source>
</evidence>
<keyword evidence="3" id="KW-0804">Transcription</keyword>
<dbReference type="GeneID" id="90591233"/>
<sequence length="121" mass="13963">MAKENIETKALEYCMDMLGGKWKPIILYHVSKGTNRFNKLFNEIEGINRQMLSKQLKSLERSGILDRTLYGEIPPRVEYTLTPLGKSLLPVVQAMTKWGQKQTKEKVEVVEVPQNQQLPLF</sequence>
<dbReference type="InterPro" id="IPR036390">
    <property type="entry name" value="WH_DNA-bd_sf"/>
</dbReference>
<name>A0A1H4TGC0_9FLAO</name>
<evidence type="ECO:0000313" key="5">
    <source>
        <dbReference type="EMBL" id="SDS24271.1"/>
    </source>
</evidence>
<dbReference type="GO" id="GO:0003677">
    <property type="term" value="F:DNA binding"/>
    <property type="evidence" value="ECO:0007669"/>
    <property type="project" value="UniProtKB-KW"/>
</dbReference>
<proteinExistence type="predicted"/>
<dbReference type="Proteomes" id="UP000183038">
    <property type="component" value="Unassembled WGS sequence"/>
</dbReference>
<gene>
    <name evidence="6" type="ORF">SAMN05192540_3463</name>
    <name evidence="5" type="ORF">SAMN05192545_1037</name>
</gene>
<evidence type="ECO:0000256" key="1">
    <source>
        <dbReference type="ARBA" id="ARBA00023015"/>
    </source>
</evidence>
<dbReference type="PANTHER" id="PTHR33204:SF29">
    <property type="entry name" value="TRANSCRIPTIONAL REGULATOR"/>
    <property type="match status" value="1"/>
</dbReference>
<dbReference type="SUPFAM" id="SSF46785">
    <property type="entry name" value="Winged helix' DNA-binding domain"/>
    <property type="match status" value="1"/>
</dbReference>
<dbReference type="Pfam" id="PF01638">
    <property type="entry name" value="HxlR"/>
    <property type="match status" value="1"/>
</dbReference>
<dbReference type="OrthoDB" id="9797599at2"/>
<evidence type="ECO:0000259" key="4">
    <source>
        <dbReference type="PROSITE" id="PS51118"/>
    </source>
</evidence>
<keyword evidence="2 5" id="KW-0238">DNA-binding</keyword>
<feature type="domain" description="HTH hxlR-type" evidence="4">
    <location>
        <begin position="8"/>
        <end position="107"/>
    </location>
</feature>
<organism evidence="6 7">
    <name type="scientific">Maribacter dokdonensis</name>
    <dbReference type="NCBI Taxonomy" id="320912"/>
    <lineage>
        <taxon>Bacteria</taxon>
        <taxon>Pseudomonadati</taxon>
        <taxon>Bacteroidota</taxon>
        <taxon>Flavobacteriia</taxon>
        <taxon>Flavobacteriales</taxon>
        <taxon>Flavobacteriaceae</taxon>
        <taxon>Maribacter</taxon>
    </lineage>
</organism>
<evidence type="ECO:0000256" key="3">
    <source>
        <dbReference type="ARBA" id="ARBA00023163"/>
    </source>
</evidence>
<evidence type="ECO:0000313" key="8">
    <source>
        <dbReference type="Proteomes" id="UP000199574"/>
    </source>
</evidence>